<protein>
    <submittedName>
        <fullName evidence="1">Terminase small subunit</fullName>
    </submittedName>
</protein>
<sequence length="167" mass="18526">MRIKGQEQIASVFGVAPKTITEWQVMGFPVAVQGGPGVASEYYTPACVQWLVDREIRKVRVESPKDRVFRLQGDKLEREELKEARLLILASEVEPLWSSAVLGAREFLAGEPPRLASLAMGLGKPALEALLRETFEQFLGRLSNWQAADDDLDEAEDEGDADDEAPE</sequence>
<dbReference type="Gene3D" id="1.10.10.10">
    <property type="entry name" value="Winged helix-like DNA-binding domain superfamily/Winged helix DNA-binding domain"/>
    <property type="match status" value="1"/>
</dbReference>
<reference evidence="1" key="1">
    <citation type="submission" date="2024-05" db="EMBL/GenBank/DDBJ databases">
        <authorList>
            <person name="Bunk B."/>
            <person name="Swiderski J."/>
            <person name="Sproer C."/>
            <person name="Thiel V."/>
        </authorList>
    </citation>
    <scope>NUCLEOTIDE SEQUENCE</scope>
    <source>
        <strain evidence="1">DSM 17735</strain>
    </source>
</reference>
<accession>A0AAU7LWB2</accession>
<organism evidence="1">
    <name type="scientific">Polaromonas hydrogenivorans</name>
    <dbReference type="NCBI Taxonomy" id="335476"/>
    <lineage>
        <taxon>Bacteria</taxon>
        <taxon>Pseudomonadati</taxon>
        <taxon>Pseudomonadota</taxon>
        <taxon>Betaproteobacteria</taxon>
        <taxon>Burkholderiales</taxon>
        <taxon>Comamonadaceae</taxon>
        <taxon>Polaromonas</taxon>
    </lineage>
</organism>
<gene>
    <name evidence="1" type="ORF">ABLV49_09095</name>
</gene>
<dbReference type="InterPro" id="IPR036388">
    <property type="entry name" value="WH-like_DNA-bd_sf"/>
</dbReference>
<evidence type="ECO:0000313" key="1">
    <source>
        <dbReference type="EMBL" id="XBP71929.1"/>
    </source>
</evidence>
<proteinExistence type="predicted"/>
<dbReference type="RefSeq" id="WP_349281265.1">
    <property type="nucleotide sequence ID" value="NZ_CBCSCU010000004.1"/>
</dbReference>
<dbReference type="AlphaFoldDB" id="A0AAU7LWB2"/>
<name>A0AAU7LWB2_9BURK</name>
<dbReference type="EMBL" id="CP157675">
    <property type="protein sequence ID" value="XBP71929.1"/>
    <property type="molecule type" value="Genomic_DNA"/>
</dbReference>